<gene>
    <name evidence="2" type="ORF">C1H46_004456</name>
</gene>
<keyword evidence="1" id="KW-0812">Transmembrane</keyword>
<evidence type="ECO:0000256" key="1">
    <source>
        <dbReference type="SAM" id="Phobius"/>
    </source>
</evidence>
<dbReference type="Proteomes" id="UP000315295">
    <property type="component" value="Unassembled WGS sequence"/>
</dbReference>
<reference evidence="2 3" key="1">
    <citation type="journal article" date="2019" name="G3 (Bethesda)">
        <title>Sequencing of a Wild Apple (Malus baccata) Genome Unravels the Differences Between Cultivated and Wild Apple Species Regarding Disease Resistance and Cold Tolerance.</title>
        <authorList>
            <person name="Chen X."/>
        </authorList>
    </citation>
    <scope>NUCLEOTIDE SEQUENCE [LARGE SCALE GENOMIC DNA]</scope>
    <source>
        <strain evidence="3">cv. Shandingzi</strain>
        <tissue evidence="2">Leaves</tissue>
    </source>
</reference>
<evidence type="ECO:0000313" key="2">
    <source>
        <dbReference type="EMBL" id="TQE09878.1"/>
    </source>
</evidence>
<feature type="transmembrane region" description="Helical" evidence="1">
    <location>
        <begin position="6"/>
        <end position="27"/>
    </location>
</feature>
<proteinExistence type="predicted"/>
<dbReference type="AlphaFoldDB" id="A0A540NFS4"/>
<comment type="caution">
    <text evidence="2">The sequence shown here is derived from an EMBL/GenBank/DDBJ whole genome shotgun (WGS) entry which is preliminary data.</text>
</comment>
<keyword evidence="3" id="KW-1185">Reference proteome</keyword>
<keyword evidence="1" id="KW-1133">Transmembrane helix</keyword>
<evidence type="ECO:0000313" key="3">
    <source>
        <dbReference type="Proteomes" id="UP000315295"/>
    </source>
</evidence>
<name>A0A540NFS4_MALBA</name>
<dbReference type="EMBL" id="VIEB01000051">
    <property type="protein sequence ID" value="TQE09878.1"/>
    <property type="molecule type" value="Genomic_DNA"/>
</dbReference>
<organism evidence="2 3">
    <name type="scientific">Malus baccata</name>
    <name type="common">Siberian crab apple</name>
    <name type="synonym">Pyrus baccata</name>
    <dbReference type="NCBI Taxonomy" id="106549"/>
    <lineage>
        <taxon>Eukaryota</taxon>
        <taxon>Viridiplantae</taxon>
        <taxon>Streptophyta</taxon>
        <taxon>Embryophyta</taxon>
        <taxon>Tracheophyta</taxon>
        <taxon>Spermatophyta</taxon>
        <taxon>Magnoliopsida</taxon>
        <taxon>eudicotyledons</taxon>
        <taxon>Gunneridae</taxon>
        <taxon>Pentapetalae</taxon>
        <taxon>rosids</taxon>
        <taxon>fabids</taxon>
        <taxon>Rosales</taxon>
        <taxon>Rosaceae</taxon>
        <taxon>Amygdaloideae</taxon>
        <taxon>Maleae</taxon>
        <taxon>Malus</taxon>
    </lineage>
</organism>
<protein>
    <submittedName>
        <fullName evidence="2">Uncharacterized protein</fullName>
    </submittedName>
</protein>
<sequence length="92" mass="10625">MANLVPLLQLVNYFVALSSLPAIILLVTNIPSHADALFISIYCGWNGSSSYRDENSIVWTRDDAYVHYKDESQVFQQYYYSNTEDWTNTSYL</sequence>
<keyword evidence="1" id="KW-0472">Membrane</keyword>
<accession>A0A540NFS4</accession>